<reference evidence="1 2" key="1">
    <citation type="submission" date="2020-10" db="EMBL/GenBank/DDBJ databases">
        <title>Plant Genome Project.</title>
        <authorList>
            <person name="Zhang R.-G."/>
        </authorList>
    </citation>
    <scope>NUCLEOTIDE SEQUENCE [LARGE SCALE GENOMIC DNA]</scope>
    <source>
        <strain evidence="1">FAFU-HL-1</strain>
        <tissue evidence="1">Leaf</tissue>
    </source>
</reference>
<evidence type="ECO:0000313" key="2">
    <source>
        <dbReference type="Proteomes" id="UP000657918"/>
    </source>
</evidence>
<comment type="caution">
    <text evidence="1">The sequence shown here is derived from an EMBL/GenBank/DDBJ whole genome shotgun (WGS) entry which is preliminary data.</text>
</comment>
<gene>
    <name evidence="1" type="ORF">SADUNF_Sadunf14G0036900</name>
</gene>
<dbReference type="SUPFAM" id="SSF56327">
    <property type="entry name" value="LDH C-terminal domain-like"/>
    <property type="match status" value="1"/>
</dbReference>
<dbReference type="InterPro" id="IPR001252">
    <property type="entry name" value="Malate_DH_AS"/>
</dbReference>
<organism evidence="1 2">
    <name type="scientific">Salix dunnii</name>
    <dbReference type="NCBI Taxonomy" id="1413687"/>
    <lineage>
        <taxon>Eukaryota</taxon>
        <taxon>Viridiplantae</taxon>
        <taxon>Streptophyta</taxon>
        <taxon>Embryophyta</taxon>
        <taxon>Tracheophyta</taxon>
        <taxon>Spermatophyta</taxon>
        <taxon>Magnoliopsida</taxon>
        <taxon>eudicotyledons</taxon>
        <taxon>Gunneridae</taxon>
        <taxon>Pentapetalae</taxon>
        <taxon>rosids</taxon>
        <taxon>fabids</taxon>
        <taxon>Malpighiales</taxon>
        <taxon>Salicaceae</taxon>
        <taxon>Saliceae</taxon>
        <taxon>Salix</taxon>
    </lineage>
</organism>
<name>A0A835JI31_9ROSI</name>
<accession>A0A835JI31</accession>
<protein>
    <submittedName>
        <fullName evidence="1">Uncharacterized protein</fullName>
    </submittedName>
</protein>
<dbReference type="EMBL" id="JADGMS010000014">
    <property type="protein sequence ID" value="KAF9668759.1"/>
    <property type="molecule type" value="Genomic_DNA"/>
</dbReference>
<sequence length="320" mass="35934">MALLELALSSTSTYPKRNPGVIATTDPIEACMGVNIRLNNDHNRALGQISEKLDVQYPDINHTTVKTSSGEKPVRELVSDDECRRCFLLSGNMASMGVCSDGSYGIQPGLVYTLFHVPARRAYGPSCRDSILTSSRGRRWKQQQESLWRRNHLKFGDSRPWSSSNDCKRVHVTPRLARNSALARSICRVLERGCNSYFNGLAGYRFDRYWHGTVEFPTSFVYGSTGIIAKTDAIEACKDLKKLSIWTVINRQALNHLMPFTLLELGRICSFNPGQKNTACLTRLDRNRALSRISDSIYSDASYATDSTEKLVRELVADDH</sequence>
<dbReference type="GO" id="GO:0016616">
    <property type="term" value="F:oxidoreductase activity, acting on the CH-OH group of donors, NAD or NADP as acceptor"/>
    <property type="evidence" value="ECO:0007669"/>
    <property type="project" value="InterPro"/>
</dbReference>
<dbReference type="GO" id="GO:0006108">
    <property type="term" value="P:malate metabolic process"/>
    <property type="evidence" value="ECO:0007669"/>
    <property type="project" value="InterPro"/>
</dbReference>
<dbReference type="AlphaFoldDB" id="A0A835JI31"/>
<dbReference type="InterPro" id="IPR015955">
    <property type="entry name" value="Lactate_DH/Glyco_Ohase_4_C"/>
</dbReference>
<keyword evidence="2" id="KW-1185">Reference proteome</keyword>
<dbReference type="PROSITE" id="PS00068">
    <property type="entry name" value="MDH"/>
    <property type="match status" value="1"/>
</dbReference>
<dbReference type="Proteomes" id="UP000657918">
    <property type="component" value="Unassembled WGS sequence"/>
</dbReference>
<dbReference type="GO" id="GO:0016615">
    <property type="term" value="F:malate dehydrogenase activity"/>
    <property type="evidence" value="ECO:0007669"/>
    <property type="project" value="InterPro"/>
</dbReference>
<evidence type="ECO:0000313" key="1">
    <source>
        <dbReference type="EMBL" id="KAF9668759.1"/>
    </source>
</evidence>
<proteinExistence type="predicted"/>